<name>A0A6N7VHB1_9FIRM</name>
<accession>A0A6N7VHB1</accession>
<dbReference type="PROSITE" id="PS51736">
    <property type="entry name" value="RECOMBINASES_3"/>
    <property type="match status" value="1"/>
</dbReference>
<dbReference type="InterPro" id="IPR036162">
    <property type="entry name" value="Resolvase-like_N_sf"/>
</dbReference>
<dbReference type="CDD" id="cd03768">
    <property type="entry name" value="SR_ResInv"/>
    <property type="match status" value="1"/>
</dbReference>
<evidence type="ECO:0000256" key="3">
    <source>
        <dbReference type="ARBA" id="ARBA00023125"/>
    </source>
</evidence>
<dbReference type="EMBL" id="VULQ01000025">
    <property type="protein sequence ID" value="MSS78815.1"/>
    <property type="molecule type" value="Genomic_DNA"/>
</dbReference>
<dbReference type="GO" id="GO:0003677">
    <property type="term" value="F:DNA binding"/>
    <property type="evidence" value="ECO:0007669"/>
    <property type="project" value="UniProtKB-KW"/>
</dbReference>
<evidence type="ECO:0000256" key="7">
    <source>
        <dbReference type="SAM" id="Coils"/>
    </source>
</evidence>
<feature type="active site" description="O-(5'-phospho-DNA)-serine intermediate" evidence="5 6">
    <location>
        <position position="10"/>
    </location>
</feature>
<dbReference type="InterPro" id="IPR050639">
    <property type="entry name" value="SSR_resolvase"/>
</dbReference>
<reference evidence="9 10" key="1">
    <citation type="submission" date="2019-08" db="EMBL/GenBank/DDBJ databases">
        <title>In-depth cultivation of the pig gut microbiome towards novel bacterial diversity and tailored functional studies.</title>
        <authorList>
            <person name="Wylensek D."/>
            <person name="Hitch T.C.A."/>
            <person name="Clavel T."/>
        </authorList>
    </citation>
    <scope>NUCLEOTIDE SEQUENCE [LARGE SCALE GENOMIC DNA]</scope>
    <source>
        <strain evidence="9 10">WCA-380-WT-2B</strain>
    </source>
</reference>
<keyword evidence="7" id="KW-0175">Coiled coil</keyword>
<organism evidence="9 10">
    <name type="scientific">Anaerococcus porci</name>
    <dbReference type="NCBI Taxonomy" id="2652269"/>
    <lineage>
        <taxon>Bacteria</taxon>
        <taxon>Bacillati</taxon>
        <taxon>Bacillota</taxon>
        <taxon>Tissierellia</taxon>
        <taxon>Tissierellales</taxon>
        <taxon>Peptoniphilaceae</taxon>
        <taxon>Anaerococcus</taxon>
    </lineage>
</organism>
<feature type="domain" description="Resolvase/invertase-type recombinase catalytic" evidence="8">
    <location>
        <begin position="2"/>
        <end position="143"/>
    </location>
</feature>
<comment type="similarity">
    <text evidence="1">Belongs to the site-specific recombinase resolvase family.</text>
</comment>
<comment type="caution">
    <text evidence="9">The sequence shown here is derived from an EMBL/GenBank/DDBJ whole genome shotgun (WGS) entry which is preliminary data.</text>
</comment>
<keyword evidence="3" id="KW-0238">DNA-binding</keyword>
<dbReference type="PANTHER" id="PTHR30461">
    <property type="entry name" value="DNA-INVERTASE FROM LAMBDOID PROPHAGE"/>
    <property type="match status" value="1"/>
</dbReference>
<dbReference type="SUPFAM" id="SSF53041">
    <property type="entry name" value="Resolvase-like"/>
    <property type="match status" value="1"/>
</dbReference>
<dbReference type="GO" id="GO:0015074">
    <property type="term" value="P:DNA integration"/>
    <property type="evidence" value="ECO:0007669"/>
    <property type="project" value="UniProtKB-KW"/>
</dbReference>
<dbReference type="SMART" id="SM00857">
    <property type="entry name" value="Resolvase"/>
    <property type="match status" value="1"/>
</dbReference>
<evidence type="ECO:0000313" key="9">
    <source>
        <dbReference type="EMBL" id="MSS78815.1"/>
    </source>
</evidence>
<sequence length="197" mass="22699">MSKVGYARVSSKSQNLARQIEKLKDYGADYIYTEKESGAEIDNRPKLQEMLDFIRVDDVVVISELDRLSRKADDITKIIDIIRQKGATLEVLSLPSTQGIENKNLKNLINSLILEIFKYQAEAERQVVKERQMQGIKAAQERGVYTGRKKMYRKDNPQLLHAFSLIDQGESIRQASKKTGINHETLRRYNKNRKNQA</sequence>
<feature type="coiled-coil region" evidence="7">
    <location>
        <begin position="65"/>
        <end position="122"/>
    </location>
</feature>
<evidence type="ECO:0000313" key="10">
    <source>
        <dbReference type="Proteomes" id="UP000441925"/>
    </source>
</evidence>
<protein>
    <submittedName>
        <fullName evidence="9">Recombinase family protein</fullName>
    </submittedName>
</protein>
<dbReference type="Gene3D" id="3.40.50.1390">
    <property type="entry name" value="Resolvase, N-terminal catalytic domain"/>
    <property type="match status" value="1"/>
</dbReference>
<evidence type="ECO:0000256" key="1">
    <source>
        <dbReference type="ARBA" id="ARBA00009913"/>
    </source>
</evidence>
<proteinExistence type="inferred from homology"/>
<evidence type="ECO:0000256" key="2">
    <source>
        <dbReference type="ARBA" id="ARBA00022908"/>
    </source>
</evidence>
<gene>
    <name evidence="9" type="ORF">FYJ26_10575</name>
</gene>
<evidence type="ECO:0000256" key="4">
    <source>
        <dbReference type="ARBA" id="ARBA00023172"/>
    </source>
</evidence>
<dbReference type="PANTHER" id="PTHR30461:SF26">
    <property type="entry name" value="RESOLVASE HOMOLOG YNEB"/>
    <property type="match status" value="1"/>
</dbReference>
<dbReference type="Proteomes" id="UP000441925">
    <property type="component" value="Unassembled WGS sequence"/>
</dbReference>
<evidence type="ECO:0000259" key="8">
    <source>
        <dbReference type="PROSITE" id="PS51736"/>
    </source>
</evidence>
<keyword evidence="2" id="KW-0229">DNA integration</keyword>
<evidence type="ECO:0000256" key="6">
    <source>
        <dbReference type="PROSITE-ProRule" id="PRU10137"/>
    </source>
</evidence>
<evidence type="ECO:0000256" key="5">
    <source>
        <dbReference type="PIRSR" id="PIRSR606118-50"/>
    </source>
</evidence>
<dbReference type="AlphaFoldDB" id="A0A6N7VHB1"/>
<keyword evidence="10" id="KW-1185">Reference proteome</keyword>
<dbReference type="InterPro" id="IPR006118">
    <property type="entry name" value="Recombinase_CS"/>
</dbReference>
<dbReference type="Pfam" id="PF00239">
    <property type="entry name" value="Resolvase"/>
    <property type="match status" value="1"/>
</dbReference>
<dbReference type="RefSeq" id="WP_154542206.1">
    <property type="nucleotide sequence ID" value="NZ_VULQ01000025.1"/>
</dbReference>
<dbReference type="GO" id="GO:0000150">
    <property type="term" value="F:DNA strand exchange activity"/>
    <property type="evidence" value="ECO:0007669"/>
    <property type="project" value="InterPro"/>
</dbReference>
<keyword evidence="4" id="KW-0233">DNA recombination</keyword>
<dbReference type="PROSITE" id="PS00397">
    <property type="entry name" value="RECOMBINASES_1"/>
    <property type="match status" value="1"/>
</dbReference>
<dbReference type="InterPro" id="IPR006119">
    <property type="entry name" value="Resolv_N"/>
</dbReference>